<organism evidence="2 3">
    <name type="scientific">Deinandra increscens subsp. villosa</name>
    <dbReference type="NCBI Taxonomy" id="3103831"/>
    <lineage>
        <taxon>Eukaryota</taxon>
        <taxon>Viridiplantae</taxon>
        <taxon>Streptophyta</taxon>
        <taxon>Embryophyta</taxon>
        <taxon>Tracheophyta</taxon>
        <taxon>Spermatophyta</taxon>
        <taxon>Magnoliopsida</taxon>
        <taxon>eudicotyledons</taxon>
        <taxon>Gunneridae</taxon>
        <taxon>Pentapetalae</taxon>
        <taxon>asterids</taxon>
        <taxon>campanulids</taxon>
        <taxon>Asterales</taxon>
        <taxon>Asteraceae</taxon>
        <taxon>Asteroideae</taxon>
        <taxon>Heliantheae alliance</taxon>
        <taxon>Madieae</taxon>
        <taxon>Madiinae</taxon>
        <taxon>Deinandra</taxon>
    </lineage>
</organism>
<comment type="caution">
    <text evidence="2">The sequence shown here is derived from an EMBL/GenBank/DDBJ whole genome shotgun (WGS) entry which is preliminary data.</text>
</comment>
<gene>
    <name evidence="2" type="ORF">SSX86_022759</name>
</gene>
<sequence>MNIVKKIWVKNWERGQLFFVQEFIDIVIKIQSRVSQIDTIAESGKLQIEKFNRKDFGWWKIQIEDLLVQNDLDMVLGERPEKITQEEWGKLDKKAKAIIRLSLSKDVAFNILKETTAKGIMDALSNMYEKPSAANKVYLIRELVNTRMQEGSSVIVHINNMNSILSRLGSVNIKFEDEVQALLLLSSLPDSWSGTVTAIMSSTSKFTFDGIQDTILGEDVRRRNSGESSSGLMHVGRGRKNNRGSGSGNKKRS</sequence>
<dbReference type="AlphaFoldDB" id="A0AAP0CPJ6"/>
<protein>
    <recommendedName>
        <fullName evidence="4">Retrovirus-related Pol polyprotein from transposon TNT 1-94</fullName>
    </recommendedName>
</protein>
<evidence type="ECO:0008006" key="4">
    <source>
        <dbReference type="Google" id="ProtNLM"/>
    </source>
</evidence>
<evidence type="ECO:0000256" key="1">
    <source>
        <dbReference type="SAM" id="MobiDB-lite"/>
    </source>
</evidence>
<dbReference type="Proteomes" id="UP001408789">
    <property type="component" value="Unassembled WGS sequence"/>
</dbReference>
<feature type="region of interest" description="Disordered" evidence="1">
    <location>
        <begin position="219"/>
        <end position="253"/>
    </location>
</feature>
<evidence type="ECO:0000313" key="3">
    <source>
        <dbReference type="Proteomes" id="UP001408789"/>
    </source>
</evidence>
<dbReference type="EMBL" id="JBCNJP010000023">
    <property type="protein sequence ID" value="KAK9057920.1"/>
    <property type="molecule type" value="Genomic_DNA"/>
</dbReference>
<keyword evidence="3" id="KW-1185">Reference proteome</keyword>
<reference evidence="2 3" key="1">
    <citation type="submission" date="2024-04" db="EMBL/GenBank/DDBJ databases">
        <title>The reference genome of an endangered Asteraceae, Deinandra increscens subsp. villosa, native to the Central Coast of California.</title>
        <authorList>
            <person name="Guilliams M."/>
            <person name="Hasenstab-Lehman K."/>
            <person name="Meyer R."/>
            <person name="Mcevoy S."/>
        </authorList>
    </citation>
    <scope>NUCLEOTIDE SEQUENCE [LARGE SCALE GENOMIC DNA]</scope>
    <source>
        <tissue evidence="2">Leaf</tissue>
    </source>
</reference>
<proteinExistence type="predicted"/>
<dbReference type="PANTHER" id="PTHR35317:SF42">
    <property type="entry name" value="RETROTRANSPOSON GAG DOMAIN-CONTAINING PROTEIN"/>
    <property type="match status" value="1"/>
</dbReference>
<accession>A0AAP0CPJ6</accession>
<dbReference type="PANTHER" id="PTHR35317">
    <property type="entry name" value="OS04G0629600 PROTEIN"/>
    <property type="match status" value="1"/>
</dbReference>
<name>A0AAP0CPJ6_9ASTR</name>
<evidence type="ECO:0000313" key="2">
    <source>
        <dbReference type="EMBL" id="KAK9057920.1"/>
    </source>
</evidence>
<dbReference type="Pfam" id="PF14223">
    <property type="entry name" value="Retrotran_gag_2"/>
    <property type="match status" value="1"/>
</dbReference>